<sequence>MRRIPARFLGFFLHTTVDGNLPSSETGDGSKVYAHTTSQLTPGAEDHASFEALNSDVPHVEEESESAVPGPSQRSESVQSTVDDSTSRNSTVQSTMQIRPFQLADKGAVRAMSMVGE</sequence>
<evidence type="ECO:0000313" key="3">
    <source>
        <dbReference type="Proteomes" id="UP001221757"/>
    </source>
</evidence>
<feature type="compositionally biased region" description="Polar residues" evidence="1">
    <location>
        <begin position="72"/>
        <end position="97"/>
    </location>
</feature>
<dbReference type="EMBL" id="JARKIE010000092">
    <property type="protein sequence ID" value="KAJ7686900.1"/>
    <property type="molecule type" value="Genomic_DNA"/>
</dbReference>
<evidence type="ECO:0000256" key="1">
    <source>
        <dbReference type="SAM" id="MobiDB-lite"/>
    </source>
</evidence>
<accession>A0AAD7DAF0</accession>
<proteinExistence type="predicted"/>
<comment type="caution">
    <text evidence="2">The sequence shown here is derived from an EMBL/GenBank/DDBJ whole genome shotgun (WGS) entry which is preliminary data.</text>
</comment>
<dbReference type="AlphaFoldDB" id="A0AAD7DAF0"/>
<name>A0AAD7DAF0_MYCRO</name>
<evidence type="ECO:0000313" key="2">
    <source>
        <dbReference type="EMBL" id="KAJ7686900.1"/>
    </source>
</evidence>
<dbReference type="Proteomes" id="UP001221757">
    <property type="component" value="Unassembled WGS sequence"/>
</dbReference>
<organism evidence="2 3">
    <name type="scientific">Mycena rosella</name>
    <name type="common">Pink bonnet</name>
    <name type="synonym">Agaricus rosellus</name>
    <dbReference type="NCBI Taxonomy" id="1033263"/>
    <lineage>
        <taxon>Eukaryota</taxon>
        <taxon>Fungi</taxon>
        <taxon>Dikarya</taxon>
        <taxon>Basidiomycota</taxon>
        <taxon>Agaricomycotina</taxon>
        <taxon>Agaricomycetes</taxon>
        <taxon>Agaricomycetidae</taxon>
        <taxon>Agaricales</taxon>
        <taxon>Marasmiineae</taxon>
        <taxon>Mycenaceae</taxon>
        <taxon>Mycena</taxon>
    </lineage>
</organism>
<keyword evidence="3" id="KW-1185">Reference proteome</keyword>
<gene>
    <name evidence="2" type="ORF">B0H17DRAFT_702549</name>
</gene>
<reference evidence="2" key="1">
    <citation type="submission" date="2023-03" db="EMBL/GenBank/DDBJ databases">
        <title>Massive genome expansion in bonnet fungi (Mycena s.s.) driven by repeated elements and novel gene families across ecological guilds.</title>
        <authorList>
            <consortium name="Lawrence Berkeley National Laboratory"/>
            <person name="Harder C.B."/>
            <person name="Miyauchi S."/>
            <person name="Viragh M."/>
            <person name="Kuo A."/>
            <person name="Thoen E."/>
            <person name="Andreopoulos B."/>
            <person name="Lu D."/>
            <person name="Skrede I."/>
            <person name="Drula E."/>
            <person name="Henrissat B."/>
            <person name="Morin E."/>
            <person name="Kohler A."/>
            <person name="Barry K."/>
            <person name="LaButti K."/>
            <person name="Morin E."/>
            <person name="Salamov A."/>
            <person name="Lipzen A."/>
            <person name="Mereny Z."/>
            <person name="Hegedus B."/>
            <person name="Baldrian P."/>
            <person name="Stursova M."/>
            <person name="Weitz H."/>
            <person name="Taylor A."/>
            <person name="Grigoriev I.V."/>
            <person name="Nagy L.G."/>
            <person name="Martin F."/>
            <person name="Kauserud H."/>
        </authorList>
    </citation>
    <scope>NUCLEOTIDE SEQUENCE</scope>
    <source>
        <strain evidence="2">CBHHK067</strain>
    </source>
</reference>
<feature type="region of interest" description="Disordered" evidence="1">
    <location>
        <begin position="57"/>
        <end position="99"/>
    </location>
</feature>
<protein>
    <submittedName>
        <fullName evidence="2">Uncharacterized protein</fullName>
    </submittedName>
</protein>